<sequence>MTEPNGEKNDHIDETTTVGTIRSAEHGENTGSTGVETFGTSPDTDAMPNVSDALASLDALDLDRNNVADRLETGVRVPNTLIGGILGLANAGLYWFIGWALLAGHGEFTIIDVWIYVIVAVLIVGGYAMLTAHAQRVTGIGLWTRRQLSPTPQAMRDGRYRTAFIVFTTCSCVAVPGGMLLLGLLCAPWWPALIGIPLCALLSAVTYLRYYDAYMRLIRGPRFTGTGSHESEARHDRG</sequence>
<dbReference type="EMBL" id="NMWT01000027">
    <property type="protein sequence ID" value="PLS27173.1"/>
    <property type="molecule type" value="Genomic_DNA"/>
</dbReference>
<dbReference type="AlphaFoldDB" id="A0A2N5IYZ3"/>
<evidence type="ECO:0000256" key="1">
    <source>
        <dbReference type="SAM" id="Phobius"/>
    </source>
</evidence>
<proteinExistence type="predicted"/>
<dbReference type="Proteomes" id="UP000235034">
    <property type="component" value="Unassembled WGS sequence"/>
</dbReference>
<feature type="transmembrane region" description="Helical" evidence="1">
    <location>
        <begin position="189"/>
        <end position="210"/>
    </location>
</feature>
<feature type="transmembrane region" description="Helical" evidence="1">
    <location>
        <begin position="80"/>
        <end position="101"/>
    </location>
</feature>
<keyword evidence="1" id="KW-0472">Membrane</keyword>
<gene>
    <name evidence="2" type="ORF">Uis4E_1759</name>
</gene>
<protein>
    <submittedName>
        <fullName evidence="2">Uncharacterized protein</fullName>
    </submittedName>
</protein>
<organism evidence="2 3">
    <name type="scientific">Bifidobacterium parmae</name>
    <dbReference type="NCBI Taxonomy" id="361854"/>
    <lineage>
        <taxon>Bacteria</taxon>
        <taxon>Bacillati</taxon>
        <taxon>Actinomycetota</taxon>
        <taxon>Actinomycetes</taxon>
        <taxon>Bifidobacteriales</taxon>
        <taxon>Bifidobacteriaceae</taxon>
        <taxon>Bifidobacterium</taxon>
    </lineage>
</organism>
<dbReference type="RefSeq" id="WP_101622842.1">
    <property type="nucleotide sequence ID" value="NZ_NMWT01000027.1"/>
</dbReference>
<accession>A0A2N5IYZ3</accession>
<dbReference type="OrthoDB" id="9823571at2"/>
<evidence type="ECO:0000313" key="3">
    <source>
        <dbReference type="Proteomes" id="UP000235034"/>
    </source>
</evidence>
<name>A0A2N5IYZ3_9BIFI</name>
<reference evidence="2 3" key="1">
    <citation type="submission" date="2017-07" db="EMBL/GenBank/DDBJ databases">
        <title>Bifidobacterium novel species.</title>
        <authorList>
            <person name="Lugli G.A."/>
            <person name="Milani C."/>
            <person name="Duranti S."/>
            <person name="Mangifesta M."/>
        </authorList>
    </citation>
    <scope>NUCLEOTIDE SEQUENCE [LARGE SCALE GENOMIC DNA]</scope>
    <source>
        <strain evidence="2 3">77</strain>
    </source>
</reference>
<evidence type="ECO:0000313" key="2">
    <source>
        <dbReference type="EMBL" id="PLS27173.1"/>
    </source>
</evidence>
<keyword evidence="3" id="KW-1185">Reference proteome</keyword>
<feature type="transmembrane region" description="Helical" evidence="1">
    <location>
        <begin position="113"/>
        <end position="130"/>
    </location>
</feature>
<feature type="transmembrane region" description="Helical" evidence="1">
    <location>
        <begin position="163"/>
        <end position="183"/>
    </location>
</feature>
<keyword evidence="1" id="KW-0812">Transmembrane</keyword>
<keyword evidence="1" id="KW-1133">Transmembrane helix</keyword>
<comment type="caution">
    <text evidence="2">The sequence shown here is derived from an EMBL/GenBank/DDBJ whole genome shotgun (WGS) entry which is preliminary data.</text>
</comment>